<gene>
    <name evidence="1" type="ORF">M9H77_19838</name>
</gene>
<dbReference type="Proteomes" id="UP001060085">
    <property type="component" value="Linkage Group LG04"/>
</dbReference>
<protein>
    <submittedName>
        <fullName evidence="1">Uncharacterized protein</fullName>
    </submittedName>
</protein>
<sequence>MAMASKSPAEEVYPVKAFGLAAKDSSGLFSPFNFSRRATGEQDVQLKVLYCGTCQYDREMSKNKFGFTSYPYVLGHEIVGEVTEVGSKVQKFKVGDKVGVASIIETCGKCEMCTNEIENYCPEAVSIDSNYGACSNIAVINENFVIRWPENLPLDSGVPLLCAGITAYSPMKRYGLDKPGKRIGIAGLGGLGHVAFRFAKAFGAKVIVISSSLKKKREAFEKFGADSFLVSSNPEEMQGAAGTLDGIIDTIPGNHSVEPLLALLKPLGKLIILGAPEMPFEVPAPSLLMGGKVMAASTSGSMKEIQEMIEFAAEHNIVADVEVISIDYVNTAMERLDNSDVRYRFVIDIGNTLKSN</sequence>
<proteinExistence type="predicted"/>
<accession>A0ACC0BBI0</accession>
<reference evidence="2" key="1">
    <citation type="journal article" date="2023" name="Nat. Plants">
        <title>Single-cell RNA sequencing provides a high-resolution roadmap for understanding the multicellular compartmentation of specialized metabolism.</title>
        <authorList>
            <person name="Sun S."/>
            <person name="Shen X."/>
            <person name="Li Y."/>
            <person name="Li Y."/>
            <person name="Wang S."/>
            <person name="Li R."/>
            <person name="Zhang H."/>
            <person name="Shen G."/>
            <person name="Guo B."/>
            <person name="Wei J."/>
            <person name="Xu J."/>
            <person name="St-Pierre B."/>
            <person name="Chen S."/>
            <person name="Sun C."/>
        </authorList>
    </citation>
    <scope>NUCLEOTIDE SEQUENCE [LARGE SCALE GENOMIC DNA]</scope>
</reference>
<dbReference type="EMBL" id="CM044704">
    <property type="protein sequence ID" value="KAI5669985.1"/>
    <property type="molecule type" value="Genomic_DNA"/>
</dbReference>
<evidence type="ECO:0000313" key="2">
    <source>
        <dbReference type="Proteomes" id="UP001060085"/>
    </source>
</evidence>
<name>A0ACC0BBI0_CATRO</name>
<comment type="caution">
    <text evidence="1">The sequence shown here is derived from an EMBL/GenBank/DDBJ whole genome shotgun (WGS) entry which is preliminary data.</text>
</comment>
<organism evidence="1 2">
    <name type="scientific">Catharanthus roseus</name>
    <name type="common">Madagascar periwinkle</name>
    <name type="synonym">Vinca rosea</name>
    <dbReference type="NCBI Taxonomy" id="4058"/>
    <lineage>
        <taxon>Eukaryota</taxon>
        <taxon>Viridiplantae</taxon>
        <taxon>Streptophyta</taxon>
        <taxon>Embryophyta</taxon>
        <taxon>Tracheophyta</taxon>
        <taxon>Spermatophyta</taxon>
        <taxon>Magnoliopsida</taxon>
        <taxon>eudicotyledons</taxon>
        <taxon>Gunneridae</taxon>
        <taxon>Pentapetalae</taxon>
        <taxon>asterids</taxon>
        <taxon>lamiids</taxon>
        <taxon>Gentianales</taxon>
        <taxon>Apocynaceae</taxon>
        <taxon>Rauvolfioideae</taxon>
        <taxon>Vinceae</taxon>
        <taxon>Catharanthinae</taxon>
        <taxon>Catharanthus</taxon>
    </lineage>
</organism>
<evidence type="ECO:0000313" key="1">
    <source>
        <dbReference type="EMBL" id="KAI5669985.1"/>
    </source>
</evidence>
<keyword evidence="2" id="KW-1185">Reference proteome</keyword>